<keyword evidence="2" id="KW-1185">Reference proteome</keyword>
<protein>
    <submittedName>
        <fullName evidence="1">Uncharacterized protein</fullName>
    </submittedName>
</protein>
<accession>A0A9D3UPW9</accession>
<organism evidence="1 2">
    <name type="scientific">Gossypium stocksii</name>
    <dbReference type="NCBI Taxonomy" id="47602"/>
    <lineage>
        <taxon>Eukaryota</taxon>
        <taxon>Viridiplantae</taxon>
        <taxon>Streptophyta</taxon>
        <taxon>Embryophyta</taxon>
        <taxon>Tracheophyta</taxon>
        <taxon>Spermatophyta</taxon>
        <taxon>Magnoliopsida</taxon>
        <taxon>eudicotyledons</taxon>
        <taxon>Gunneridae</taxon>
        <taxon>Pentapetalae</taxon>
        <taxon>rosids</taxon>
        <taxon>malvids</taxon>
        <taxon>Malvales</taxon>
        <taxon>Malvaceae</taxon>
        <taxon>Malvoideae</taxon>
        <taxon>Gossypium</taxon>
    </lineage>
</organism>
<sequence>MSQGFTRLESVAKSFVSKQEPLPLSFSSFGTFPNEKNHLFLAPAPTMALFQFQAQLCEAIKKEGIEIGQEFKADAWIPYCAVA</sequence>
<dbReference type="SUPFAM" id="SSF55144">
    <property type="entry name" value="LigT-like"/>
    <property type="match status" value="1"/>
</dbReference>
<dbReference type="Proteomes" id="UP000828251">
    <property type="component" value="Unassembled WGS sequence"/>
</dbReference>
<gene>
    <name evidence="1" type="ORF">J1N35_033171</name>
</gene>
<dbReference type="InterPro" id="IPR009097">
    <property type="entry name" value="Cyclic_Pdiesterase"/>
</dbReference>
<dbReference type="Pfam" id="PF13563">
    <property type="entry name" value="2_5_RNA_ligase2"/>
    <property type="match status" value="1"/>
</dbReference>
<dbReference type="EMBL" id="JAIQCV010000010">
    <property type="protein sequence ID" value="KAH1055106.1"/>
    <property type="molecule type" value="Genomic_DNA"/>
</dbReference>
<dbReference type="PANTHER" id="PTHR36039:SF2">
    <property type="entry name" value="RNA LIGASE_CYCLIC NUCLEOTIDE PHOSPHODIESTERASE FAMILY PROTEIN"/>
    <property type="match status" value="1"/>
</dbReference>
<evidence type="ECO:0000313" key="1">
    <source>
        <dbReference type="EMBL" id="KAH1055106.1"/>
    </source>
</evidence>
<dbReference type="Gene3D" id="3.90.1140.10">
    <property type="entry name" value="Cyclic phosphodiesterase"/>
    <property type="match status" value="1"/>
</dbReference>
<proteinExistence type="predicted"/>
<dbReference type="AlphaFoldDB" id="A0A9D3UPW9"/>
<comment type="caution">
    <text evidence="1">The sequence shown here is derived from an EMBL/GenBank/DDBJ whole genome shotgun (WGS) entry which is preliminary data.</text>
</comment>
<evidence type="ECO:0000313" key="2">
    <source>
        <dbReference type="Proteomes" id="UP000828251"/>
    </source>
</evidence>
<name>A0A9D3UPW9_9ROSI</name>
<dbReference type="PANTHER" id="PTHR36039">
    <property type="match status" value="1"/>
</dbReference>
<dbReference type="OrthoDB" id="1879605at2759"/>
<reference evidence="1 2" key="1">
    <citation type="journal article" date="2021" name="Plant Biotechnol. J.">
        <title>Multi-omics assisted identification of the key and species-specific regulatory components of drought-tolerant mechanisms in Gossypium stocksii.</title>
        <authorList>
            <person name="Yu D."/>
            <person name="Ke L."/>
            <person name="Zhang D."/>
            <person name="Wu Y."/>
            <person name="Sun Y."/>
            <person name="Mei J."/>
            <person name="Sun J."/>
            <person name="Sun Y."/>
        </authorList>
    </citation>
    <scope>NUCLEOTIDE SEQUENCE [LARGE SCALE GENOMIC DNA]</scope>
    <source>
        <strain evidence="2">cv. E1</strain>
        <tissue evidence="1">Leaf</tissue>
    </source>
</reference>